<dbReference type="EMBL" id="OBQJ01000004">
    <property type="protein sequence ID" value="SOC54784.1"/>
    <property type="molecule type" value="Genomic_DNA"/>
</dbReference>
<dbReference type="Gene3D" id="2.40.50.100">
    <property type="match status" value="1"/>
</dbReference>
<evidence type="ECO:0000313" key="9">
    <source>
        <dbReference type="EMBL" id="SOC54784.1"/>
    </source>
</evidence>
<dbReference type="Proteomes" id="UP000219023">
    <property type="component" value="Unassembled WGS sequence"/>
</dbReference>
<dbReference type="GO" id="GO:0046677">
    <property type="term" value="P:response to antibiotic"/>
    <property type="evidence" value="ECO:0007669"/>
    <property type="project" value="TreeGrafter"/>
</dbReference>
<dbReference type="InterPro" id="IPR006143">
    <property type="entry name" value="RND_pump_MFP"/>
</dbReference>
<evidence type="ECO:0000256" key="1">
    <source>
        <dbReference type="ARBA" id="ARBA00004519"/>
    </source>
</evidence>
<keyword evidence="3" id="KW-0175">Coiled coil</keyword>
<evidence type="ECO:0000256" key="4">
    <source>
        <dbReference type="SAM" id="MobiDB-lite"/>
    </source>
</evidence>
<dbReference type="Pfam" id="PF25967">
    <property type="entry name" value="RND-MFP_C"/>
    <property type="match status" value="1"/>
</dbReference>
<dbReference type="GO" id="GO:0030313">
    <property type="term" value="C:cell envelope"/>
    <property type="evidence" value="ECO:0007669"/>
    <property type="project" value="UniProtKB-SubCell"/>
</dbReference>
<name>A0A285VL28_9GAMM</name>
<dbReference type="OrthoDB" id="9800613at2"/>
<dbReference type="RefSeq" id="WP_097022708.1">
    <property type="nucleotide sequence ID" value="NZ_JAHXDJ010000001.1"/>
</dbReference>
<evidence type="ECO:0000259" key="8">
    <source>
        <dbReference type="Pfam" id="PF25967"/>
    </source>
</evidence>
<dbReference type="GO" id="GO:0005886">
    <property type="term" value="C:plasma membrane"/>
    <property type="evidence" value="ECO:0007669"/>
    <property type="project" value="TreeGrafter"/>
</dbReference>
<proteinExistence type="inferred from homology"/>
<dbReference type="Pfam" id="PF25944">
    <property type="entry name" value="Beta-barrel_RND"/>
    <property type="match status" value="1"/>
</dbReference>
<dbReference type="PANTHER" id="PTHR30158">
    <property type="entry name" value="ACRA/E-RELATED COMPONENT OF DRUG EFFLUX TRANSPORTER"/>
    <property type="match status" value="1"/>
</dbReference>
<gene>
    <name evidence="9" type="ORF">SAMN05421509_104173</name>
</gene>
<dbReference type="SUPFAM" id="SSF111369">
    <property type="entry name" value="HlyD-like secretion proteins"/>
    <property type="match status" value="1"/>
</dbReference>
<dbReference type="GO" id="GO:0022857">
    <property type="term" value="F:transmembrane transporter activity"/>
    <property type="evidence" value="ECO:0007669"/>
    <property type="project" value="InterPro"/>
</dbReference>
<evidence type="ECO:0000259" key="6">
    <source>
        <dbReference type="Pfam" id="PF25917"/>
    </source>
</evidence>
<dbReference type="Gene3D" id="1.10.287.470">
    <property type="entry name" value="Helix hairpin bin"/>
    <property type="match status" value="1"/>
</dbReference>
<evidence type="ECO:0000256" key="2">
    <source>
        <dbReference type="ARBA" id="ARBA00009477"/>
    </source>
</evidence>
<feature type="domain" description="Multidrug resistance protein MdtA-like barrel-sandwich hybrid" evidence="6">
    <location>
        <begin position="70"/>
        <end position="211"/>
    </location>
</feature>
<sequence length="416" mass="44659">MVSTTGNERRGFWAVALAGVLLMGCGSDDDAQQQSSDASSPPPKKAQVMEMAKRDISLDKSYPAMLRSDNEVTVVARVSGTLEERHFEPGQQVEKGESLYTIEPETYQATVRQREADLQSARADAELAQTNADRYQRLLKQNSVSVQQRDQAQADLKVARASVAQAQAALDSARIDLDYTDVEAPVSGMISLSEVNLGNLVNDGAELATITPLDPLEVRFQLPQEEAFELRRQRQQQGKESITAELQIPALPGQTLKGRVEFLGSRVSESTSTVQANAFFDNSGGLFLPGQFVRINLEGLKRFDVFAVPEIAVTQGLMGPQVYVLDEEDKVRTQTVQLGDTAGPWMIVTDGIKAGDRVVVSDPGNISAGATIDPQPFDGDVEALSDAGEGEAASGSQKKQAGASDADSQANEEGGA</sequence>
<dbReference type="InterPro" id="IPR058624">
    <property type="entry name" value="MdtA-like_HH"/>
</dbReference>
<dbReference type="InterPro" id="IPR058625">
    <property type="entry name" value="MdtA-like_BSH"/>
</dbReference>
<dbReference type="Pfam" id="PF25917">
    <property type="entry name" value="BSH_RND"/>
    <property type="match status" value="1"/>
</dbReference>
<dbReference type="NCBIfam" id="TIGR01730">
    <property type="entry name" value="RND_mfp"/>
    <property type="match status" value="1"/>
</dbReference>
<dbReference type="Gene3D" id="2.40.420.20">
    <property type="match status" value="1"/>
</dbReference>
<evidence type="ECO:0000259" key="7">
    <source>
        <dbReference type="Pfam" id="PF25944"/>
    </source>
</evidence>
<evidence type="ECO:0000313" key="10">
    <source>
        <dbReference type="Proteomes" id="UP000219023"/>
    </source>
</evidence>
<evidence type="ECO:0000259" key="5">
    <source>
        <dbReference type="Pfam" id="PF25876"/>
    </source>
</evidence>
<feature type="region of interest" description="Disordered" evidence="4">
    <location>
        <begin position="366"/>
        <end position="416"/>
    </location>
</feature>
<dbReference type="Gene3D" id="2.40.30.170">
    <property type="match status" value="1"/>
</dbReference>
<dbReference type="AlphaFoldDB" id="A0A285VL28"/>
<protein>
    <submittedName>
        <fullName evidence="9">Membrane fusion protein, multidrug efflux system</fullName>
    </submittedName>
</protein>
<feature type="coiled-coil region" evidence="3">
    <location>
        <begin position="118"/>
        <end position="169"/>
    </location>
</feature>
<dbReference type="InterPro" id="IPR058627">
    <property type="entry name" value="MdtA-like_C"/>
</dbReference>
<evidence type="ECO:0000256" key="3">
    <source>
        <dbReference type="SAM" id="Coils"/>
    </source>
</evidence>
<feature type="domain" description="Multidrug resistance protein MdtA-like C-terminal permuted SH3" evidence="8">
    <location>
        <begin position="306"/>
        <end position="361"/>
    </location>
</feature>
<comment type="subcellular location">
    <subcellularLocation>
        <location evidence="1">Cell inner membrane</location>
        <topology evidence="1">Lipid-anchor</topology>
    </subcellularLocation>
</comment>
<feature type="domain" description="Multidrug resistance protein MdtA-like alpha-helical hairpin" evidence="5">
    <location>
        <begin position="112"/>
        <end position="180"/>
    </location>
</feature>
<feature type="compositionally biased region" description="Polar residues" evidence="4">
    <location>
        <begin position="406"/>
        <end position="416"/>
    </location>
</feature>
<feature type="region of interest" description="Disordered" evidence="4">
    <location>
        <begin position="27"/>
        <end position="46"/>
    </location>
</feature>
<comment type="similarity">
    <text evidence="2">Belongs to the membrane fusion protein (MFP) (TC 8.A.1) family.</text>
</comment>
<reference evidence="9 10" key="1">
    <citation type="submission" date="2017-08" db="EMBL/GenBank/DDBJ databases">
        <authorList>
            <person name="de Groot N.N."/>
        </authorList>
    </citation>
    <scope>NUCLEOTIDE SEQUENCE [LARGE SCALE GENOMIC DNA]</scope>
    <source>
        <strain evidence="9 10">USBA 855</strain>
    </source>
</reference>
<dbReference type="Pfam" id="PF25876">
    <property type="entry name" value="HH_MFP_RND"/>
    <property type="match status" value="1"/>
</dbReference>
<accession>A0A285VL28</accession>
<dbReference type="InterPro" id="IPR058626">
    <property type="entry name" value="MdtA-like_b-barrel"/>
</dbReference>
<organism evidence="9 10">
    <name type="scientific">Chromohalobacter canadensis</name>
    <dbReference type="NCBI Taxonomy" id="141389"/>
    <lineage>
        <taxon>Bacteria</taxon>
        <taxon>Pseudomonadati</taxon>
        <taxon>Pseudomonadota</taxon>
        <taxon>Gammaproteobacteria</taxon>
        <taxon>Oceanospirillales</taxon>
        <taxon>Halomonadaceae</taxon>
        <taxon>Chromohalobacter</taxon>
    </lineage>
</organism>
<feature type="domain" description="Multidrug resistance protein MdtA-like beta-barrel" evidence="7">
    <location>
        <begin position="215"/>
        <end position="297"/>
    </location>
</feature>